<name>A0A3B1BK21_9ZZZZ</name>
<dbReference type="EMBL" id="UOGA01000024">
    <property type="protein sequence ID" value="VAX14881.1"/>
    <property type="molecule type" value="Genomic_DNA"/>
</dbReference>
<dbReference type="AlphaFoldDB" id="A0A3B1BK21"/>
<feature type="domain" description="Glycosyl transferase family 28 C-terminal" evidence="1">
    <location>
        <begin position="1"/>
        <end position="66"/>
    </location>
</feature>
<dbReference type="PANTHER" id="PTHR21015:SF22">
    <property type="entry name" value="GLYCOSYLTRANSFERASE"/>
    <property type="match status" value="1"/>
</dbReference>
<dbReference type="GO" id="GO:0016758">
    <property type="term" value="F:hexosyltransferase activity"/>
    <property type="evidence" value="ECO:0007669"/>
    <property type="project" value="InterPro"/>
</dbReference>
<dbReference type="SUPFAM" id="SSF53756">
    <property type="entry name" value="UDP-Glycosyltransferase/glycogen phosphorylase"/>
    <property type="match status" value="1"/>
</dbReference>
<accession>A0A3B1BK21</accession>
<proteinExistence type="predicted"/>
<dbReference type="Gene3D" id="3.40.50.2000">
    <property type="entry name" value="Glycogen Phosphorylase B"/>
    <property type="match status" value="1"/>
</dbReference>
<dbReference type="Pfam" id="PF04101">
    <property type="entry name" value="Glyco_tran_28_C"/>
    <property type="match status" value="1"/>
</dbReference>
<gene>
    <name evidence="2" type="ORF">MNBD_NITROSPINAE04-621</name>
</gene>
<sequence>FPFAADDHQTANAEVMVKANAAMLIKDSELTGEKLVSNIKDLSDNKNLLERMGANAKSMAKPNAAADIVDELLKLAGEAA</sequence>
<protein>
    <submittedName>
        <fullName evidence="2">UDP-N-acetylglucosamine--N-acetylmuramyl-(Pentapeptide) pyrophosphoryl-undecaprenol N-acetylglucosamine transferase</fullName>
        <ecNumber evidence="2">2.4.1.227</ecNumber>
    </submittedName>
</protein>
<evidence type="ECO:0000259" key="1">
    <source>
        <dbReference type="Pfam" id="PF04101"/>
    </source>
</evidence>
<organism evidence="2">
    <name type="scientific">hydrothermal vent metagenome</name>
    <dbReference type="NCBI Taxonomy" id="652676"/>
    <lineage>
        <taxon>unclassified sequences</taxon>
        <taxon>metagenomes</taxon>
        <taxon>ecological metagenomes</taxon>
    </lineage>
</organism>
<keyword evidence="2" id="KW-0328">Glycosyltransferase</keyword>
<dbReference type="InterPro" id="IPR007235">
    <property type="entry name" value="Glyco_trans_28_C"/>
</dbReference>
<reference evidence="2" key="1">
    <citation type="submission" date="2018-06" db="EMBL/GenBank/DDBJ databases">
        <authorList>
            <person name="Zhirakovskaya E."/>
        </authorList>
    </citation>
    <scope>NUCLEOTIDE SEQUENCE</scope>
</reference>
<dbReference type="EC" id="2.4.1.227" evidence="2"/>
<keyword evidence="2" id="KW-0808">Transferase</keyword>
<evidence type="ECO:0000313" key="2">
    <source>
        <dbReference type="EMBL" id="VAX14881.1"/>
    </source>
</evidence>
<dbReference type="PANTHER" id="PTHR21015">
    <property type="entry name" value="UDP-N-ACETYLGLUCOSAMINE--N-ACETYLMURAMYL-(PENTAPEPTIDE) PYROPHOSPHORYL-UNDECAPRENOL N-ACETYLGLUCOSAMINE TRANSFERASE 1"/>
    <property type="match status" value="1"/>
</dbReference>
<feature type="non-terminal residue" evidence="2">
    <location>
        <position position="1"/>
    </location>
</feature>